<dbReference type="InterPro" id="IPR036397">
    <property type="entry name" value="RNaseH_sf"/>
</dbReference>
<dbReference type="GO" id="GO:0003676">
    <property type="term" value="F:nucleic acid binding"/>
    <property type="evidence" value="ECO:0007669"/>
    <property type="project" value="InterPro"/>
</dbReference>
<dbReference type="EMBL" id="PQIB02000010">
    <property type="protein sequence ID" value="RLM92153.1"/>
    <property type="molecule type" value="Genomic_DNA"/>
</dbReference>
<reference evidence="3" key="1">
    <citation type="journal article" date="2019" name="Nat. Commun.">
        <title>The genome of broomcorn millet.</title>
        <authorList>
            <person name="Zou C."/>
            <person name="Miki D."/>
            <person name="Li D."/>
            <person name="Tang Q."/>
            <person name="Xiao L."/>
            <person name="Rajput S."/>
            <person name="Deng P."/>
            <person name="Jia W."/>
            <person name="Huang R."/>
            <person name="Zhang M."/>
            <person name="Sun Y."/>
            <person name="Hu J."/>
            <person name="Fu X."/>
            <person name="Schnable P.S."/>
            <person name="Li F."/>
            <person name="Zhang H."/>
            <person name="Feng B."/>
            <person name="Zhu X."/>
            <person name="Liu R."/>
            <person name="Schnable J.C."/>
            <person name="Zhu J.-K."/>
            <person name="Zhang H."/>
        </authorList>
    </citation>
    <scope>NUCLEOTIDE SEQUENCE [LARGE SCALE GENOMIC DNA]</scope>
</reference>
<dbReference type="PANTHER" id="PTHR48475">
    <property type="entry name" value="RIBONUCLEASE H"/>
    <property type="match status" value="1"/>
</dbReference>
<dbReference type="InterPro" id="IPR002156">
    <property type="entry name" value="RNaseH_domain"/>
</dbReference>
<keyword evidence="3" id="KW-1185">Reference proteome</keyword>
<proteinExistence type="predicted"/>
<dbReference type="InterPro" id="IPR012337">
    <property type="entry name" value="RNaseH-like_sf"/>
</dbReference>
<gene>
    <name evidence="2" type="ORF">C2845_PM08G12860</name>
</gene>
<dbReference type="AlphaFoldDB" id="A0A3L6R038"/>
<evidence type="ECO:0000259" key="1">
    <source>
        <dbReference type="PROSITE" id="PS50879"/>
    </source>
</evidence>
<comment type="caution">
    <text evidence="2">The sequence shown here is derived from an EMBL/GenBank/DDBJ whole genome shotgun (WGS) entry which is preliminary data.</text>
</comment>
<evidence type="ECO:0000313" key="3">
    <source>
        <dbReference type="Proteomes" id="UP000275267"/>
    </source>
</evidence>
<dbReference type="Gene3D" id="3.30.420.10">
    <property type="entry name" value="Ribonuclease H-like superfamily/Ribonuclease H"/>
    <property type="match status" value="1"/>
</dbReference>
<name>A0A3L6R038_PANMI</name>
<sequence>MVRYLTIQKILYGILITSRKLRHYFDAYNILMVSDFTLADIIHNRDATGRISKWAVQLGALTLDFKPRTAIKSQALVNFMAEWRENQMETPTNQLEHWVMYFDGSLKLGGGGAGVLFISPREQLKYVFQILFEVSNNEAEYEAMLHGLRLAISLGIKRLLVYGDSLMVVQQVNKEWDINKNTMDAYVMEIRKLENKFSGLEIHHVVHDNVGADVLSKLGSNRANVPPGVFIHELHHPSIRTPDSSSIVQGPKEPDREVLMVEADWRVTFIDYIQEHKLPPALTQKVLRLIASYGVAEGMF</sequence>
<accession>A0A3L6R038</accession>
<dbReference type="Pfam" id="PF13456">
    <property type="entry name" value="RVT_3"/>
    <property type="match status" value="1"/>
</dbReference>
<dbReference type="SUPFAM" id="SSF53098">
    <property type="entry name" value="Ribonuclease H-like"/>
    <property type="match status" value="1"/>
</dbReference>
<dbReference type="GO" id="GO:0004523">
    <property type="term" value="F:RNA-DNA hybrid ribonuclease activity"/>
    <property type="evidence" value="ECO:0007669"/>
    <property type="project" value="InterPro"/>
</dbReference>
<protein>
    <submittedName>
        <fullName evidence="2">Retrotransposon protein, putative, Ty3-gypsy subclass</fullName>
    </submittedName>
</protein>
<dbReference type="Proteomes" id="UP000275267">
    <property type="component" value="Unassembled WGS sequence"/>
</dbReference>
<evidence type="ECO:0000313" key="2">
    <source>
        <dbReference type="EMBL" id="RLM92153.1"/>
    </source>
</evidence>
<organism evidence="2 3">
    <name type="scientific">Panicum miliaceum</name>
    <name type="common">Proso millet</name>
    <name type="synonym">Broomcorn millet</name>
    <dbReference type="NCBI Taxonomy" id="4540"/>
    <lineage>
        <taxon>Eukaryota</taxon>
        <taxon>Viridiplantae</taxon>
        <taxon>Streptophyta</taxon>
        <taxon>Embryophyta</taxon>
        <taxon>Tracheophyta</taxon>
        <taxon>Spermatophyta</taxon>
        <taxon>Magnoliopsida</taxon>
        <taxon>Liliopsida</taxon>
        <taxon>Poales</taxon>
        <taxon>Poaceae</taxon>
        <taxon>PACMAD clade</taxon>
        <taxon>Panicoideae</taxon>
        <taxon>Panicodae</taxon>
        <taxon>Paniceae</taxon>
        <taxon>Panicinae</taxon>
        <taxon>Panicum</taxon>
        <taxon>Panicum sect. Panicum</taxon>
    </lineage>
</organism>
<feature type="domain" description="RNase H type-1" evidence="1">
    <location>
        <begin position="94"/>
        <end position="221"/>
    </location>
</feature>
<dbReference type="PROSITE" id="PS50879">
    <property type="entry name" value="RNASE_H_1"/>
    <property type="match status" value="1"/>
</dbReference>
<dbReference type="STRING" id="4540.A0A3L6R038"/>
<dbReference type="CDD" id="cd09279">
    <property type="entry name" value="RNase_HI_like"/>
    <property type="match status" value="1"/>
</dbReference>
<dbReference type="OrthoDB" id="693815at2759"/>
<dbReference type="PANTHER" id="PTHR48475:SF2">
    <property type="entry name" value="RIBONUCLEASE H"/>
    <property type="match status" value="1"/>
</dbReference>